<dbReference type="Pfam" id="PF00076">
    <property type="entry name" value="RRM_1"/>
    <property type="match status" value="1"/>
</dbReference>
<evidence type="ECO:0000256" key="6">
    <source>
        <dbReference type="SAM" id="MobiDB-lite"/>
    </source>
</evidence>
<dbReference type="InterPro" id="IPR051183">
    <property type="entry name" value="U1_U11-U12_snRNP_70-35kDa"/>
</dbReference>
<dbReference type="SMART" id="SM00360">
    <property type="entry name" value="RRM"/>
    <property type="match status" value="1"/>
</dbReference>
<keyword evidence="9" id="KW-1185">Reference proteome</keyword>
<dbReference type="OrthoDB" id="6159137at2759"/>
<feature type="compositionally biased region" description="Basic and acidic residues" evidence="6">
    <location>
        <begin position="207"/>
        <end position="230"/>
    </location>
</feature>
<dbReference type="EMBL" id="JAIWYP010000004">
    <property type="protein sequence ID" value="KAH3829643.1"/>
    <property type="molecule type" value="Genomic_DNA"/>
</dbReference>
<dbReference type="InterPro" id="IPR035979">
    <property type="entry name" value="RBD_domain_sf"/>
</dbReference>
<reference evidence="8" key="1">
    <citation type="journal article" date="2019" name="bioRxiv">
        <title>The Genome of the Zebra Mussel, Dreissena polymorpha: A Resource for Invasive Species Research.</title>
        <authorList>
            <person name="McCartney M.A."/>
            <person name="Auch B."/>
            <person name="Kono T."/>
            <person name="Mallez S."/>
            <person name="Zhang Y."/>
            <person name="Obille A."/>
            <person name="Becker A."/>
            <person name="Abrahante J.E."/>
            <person name="Garbe J."/>
            <person name="Badalamenti J.P."/>
            <person name="Herman A."/>
            <person name="Mangelson H."/>
            <person name="Liachko I."/>
            <person name="Sullivan S."/>
            <person name="Sone E.D."/>
            <person name="Koren S."/>
            <person name="Silverstein K.A.T."/>
            <person name="Beckman K.B."/>
            <person name="Gohl D.M."/>
        </authorList>
    </citation>
    <scope>NUCLEOTIDE SEQUENCE</scope>
    <source>
        <strain evidence="8">Duluth1</strain>
        <tissue evidence="8">Whole animal</tissue>
    </source>
</reference>
<sequence>MTHWCAVPKVYDPLKAGSIDGTDTEPHDRAILRAMNAKYKPNKNVVGDPDNTVFVGRLSPNTDEEMIEEHFKKYGKIKRLRLVRDIVTGFSRCYAFVEYFNNDDAYGAQRNADKTVLDEKEIYVDFECERTMKGWIPRRLGGGICGKKESGQLRFGGINRPFKKPFNVDSIQNTEGSTFRERLDVQERGDLRDRDRYNRPEGNMYSQRDRGQRSGDRRSRDRSEKGQSSRDRRRSRSRTSERSRHKH</sequence>
<comment type="caution">
    <text evidence="8">The sequence shown here is derived from an EMBL/GenBank/DDBJ whole genome shotgun (WGS) entry which is preliminary data.</text>
</comment>
<dbReference type="GO" id="GO:0071011">
    <property type="term" value="C:precatalytic spliceosome"/>
    <property type="evidence" value="ECO:0007669"/>
    <property type="project" value="TreeGrafter"/>
</dbReference>
<evidence type="ECO:0000256" key="5">
    <source>
        <dbReference type="PROSITE-ProRule" id="PRU00176"/>
    </source>
</evidence>
<accession>A0A9D4H6T8</accession>
<reference evidence="8" key="2">
    <citation type="submission" date="2020-11" db="EMBL/GenBank/DDBJ databases">
        <authorList>
            <person name="McCartney M.A."/>
            <person name="Auch B."/>
            <person name="Kono T."/>
            <person name="Mallez S."/>
            <person name="Becker A."/>
            <person name="Gohl D.M."/>
            <person name="Silverstein K.A.T."/>
            <person name="Koren S."/>
            <person name="Bechman K.B."/>
            <person name="Herman A."/>
            <person name="Abrahante J.E."/>
            <person name="Garbe J."/>
        </authorList>
    </citation>
    <scope>NUCLEOTIDE SEQUENCE</scope>
    <source>
        <strain evidence="8">Duluth1</strain>
        <tissue evidence="8">Whole animal</tissue>
    </source>
</reference>
<evidence type="ECO:0000313" key="9">
    <source>
        <dbReference type="Proteomes" id="UP000828390"/>
    </source>
</evidence>
<keyword evidence="3" id="KW-0539">Nucleus</keyword>
<keyword evidence="5" id="KW-0694">RNA-binding</keyword>
<name>A0A9D4H6T8_DREPO</name>
<feature type="compositionally biased region" description="Basic and acidic residues" evidence="6">
    <location>
        <begin position="238"/>
        <end position="247"/>
    </location>
</feature>
<evidence type="ECO:0000256" key="1">
    <source>
        <dbReference type="ARBA" id="ARBA00004123"/>
    </source>
</evidence>
<evidence type="ECO:0000256" key="3">
    <source>
        <dbReference type="ARBA" id="ARBA00023242"/>
    </source>
</evidence>
<dbReference type="PROSITE" id="PS50102">
    <property type="entry name" value="RRM"/>
    <property type="match status" value="1"/>
</dbReference>
<feature type="region of interest" description="Disordered" evidence="6">
    <location>
        <begin position="166"/>
        <end position="247"/>
    </location>
</feature>
<gene>
    <name evidence="8" type="ORF">DPMN_102870</name>
</gene>
<dbReference type="Proteomes" id="UP000828390">
    <property type="component" value="Unassembled WGS sequence"/>
</dbReference>
<dbReference type="GO" id="GO:0000398">
    <property type="term" value="P:mRNA splicing, via spliceosome"/>
    <property type="evidence" value="ECO:0007669"/>
    <property type="project" value="TreeGrafter"/>
</dbReference>
<evidence type="ECO:0000259" key="7">
    <source>
        <dbReference type="PROSITE" id="PS50102"/>
    </source>
</evidence>
<evidence type="ECO:0000256" key="4">
    <source>
        <dbReference type="ARBA" id="ARBA00031739"/>
    </source>
</evidence>
<organism evidence="8 9">
    <name type="scientific">Dreissena polymorpha</name>
    <name type="common">Zebra mussel</name>
    <name type="synonym">Mytilus polymorpha</name>
    <dbReference type="NCBI Taxonomy" id="45954"/>
    <lineage>
        <taxon>Eukaryota</taxon>
        <taxon>Metazoa</taxon>
        <taxon>Spiralia</taxon>
        <taxon>Lophotrochozoa</taxon>
        <taxon>Mollusca</taxon>
        <taxon>Bivalvia</taxon>
        <taxon>Autobranchia</taxon>
        <taxon>Heteroconchia</taxon>
        <taxon>Euheterodonta</taxon>
        <taxon>Imparidentia</taxon>
        <taxon>Neoheterodontei</taxon>
        <taxon>Myida</taxon>
        <taxon>Dreissenoidea</taxon>
        <taxon>Dreissenidae</taxon>
        <taxon>Dreissena</taxon>
    </lineage>
</organism>
<evidence type="ECO:0000256" key="2">
    <source>
        <dbReference type="ARBA" id="ARBA00021080"/>
    </source>
</evidence>
<comment type="subcellular location">
    <subcellularLocation>
        <location evidence="1">Nucleus</location>
    </subcellularLocation>
</comment>
<dbReference type="GO" id="GO:0017069">
    <property type="term" value="F:snRNA binding"/>
    <property type="evidence" value="ECO:0007669"/>
    <property type="project" value="TreeGrafter"/>
</dbReference>
<dbReference type="PANTHER" id="PTHR13952:SF6">
    <property type="entry name" value="U11_U12 SMALL NUCLEAR RIBONUCLEOPROTEIN 35 KDA PROTEIN"/>
    <property type="match status" value="1"/>
</dbReference>
<dbReference type="FunFam" id="3.30.70.330:FF:000132">
    <property type="entry name" value="Small nuclear ribonucleoprotein U11/U12 subunit 35"/>
    <property type="match status" value="1"/>
</dbReference>
<dbReference type="InterPro" id="IPR012677">
    <property type="entry name" value="Nucleotide-bd_a/b_plait_sf"/>
</dbReference>
<dbReference type="SUPFAM" id="SSF54928">
    <property type="entry name" value="RNA-binding domain, RBD"/>
    <property type="match status" value="1"/>
</dbReference>
<dbReference type="PANTHER" id="PTHR13952">
    <property type="entry name" value="U1 SMALL NUCLEAR RIBONUCLEOPROTEIN 70 KD"/>
    <property type="match status" value="1"/>
</dbReference>
<dbReference type="GO" id="GO:0003729">
    <property type="term" value="F:mRNA binding"/>
    <property type="evidence" value="ECO:0007669"/>
    <property type="project" value="TreeGrafter"/>
</dbReference>
<dbReference type="Gene3D" id="3.30.70.330">
    <property type="match status" value="1"/>
</dbReference>
<dbReference type="InterPro" id="IPR000504">
    <property type="entry name" value="RRM_dom"/>
</dbReference>
<dbReference type="AlphaFoldDB" id="A0A9D4H6T8"/>
<proteinExistence type="predicted"/>
<feature type="domain" description="RRM" evidence="7">
    <location>
        <begin position="51"/>
        <end position="129"/>
    </location>
</feature>
<feature type="compositionally biased region" description="Basic and acidic residues" evidence="6">
    <location>
        <begin position="178"/>
        <end position="199"/>
    </location>
</feature>
<evidence type="ECO:0000313" key="8">
    <source>
        <dbReference type="EMBL" id="KAH3829643.1"/>
    </source>
</evidence>
<protein>
    <recommendedName>
        <fullName evidence="2">U11/U12 small nuclear ribonucleoprotein 35 kDa protein</fullName>
    </recommendedName>
    <alternativeName>
        <fullName evidence="4">U1 snRNP-binding protein homolog</fullName>
    </alternativeName>
</protein>